<evidence type="ECO:0000313" key="1">
    <source>
        <dbReference type="EMBL" id="GFC98633.1"/>
    </source>
</evidence>
<sequence>GGYTDSRSIPLSLTRPAATTVLPPPLPPLHRNTTGITYTTTFIFLLFRLDLHNKKGVFAWAAGRQPQLNGCLFRGHGCRGSSHLGTFVWLPSSRLRGRLVGLPKQHRACLFGCRGSKLRGVFVGAAETSMPPKECLFRLPRQQPP</sequence>
<proteinExistence type="predicted"/>
<dbReference type="EMBL" id="BKCJ011173282">
    <property type="protein sequence ID" value="GFC98633.1"/>
    <property type="molecule type" value="Genomic_DNA"/>
</dbReference>
<gene>
    <name evidence="1" type="ORF">Tci_870603</name>
</gene>
<feature type="non-terminal residue" evidence="1">
    <location>
        <position position="1"/>
    </location>
</feature>
<protein>
    <submittedName>
        <fullName evidence="1">Uncharacterized protein</fullName>
    </submittedName>
</protein>
<organism evidence="1">
    <name type="scientific">Tanacetum cinerariifolium</name>
    <name type="common">Dalmatian daisy</name>
    <name type="synonym">Chrysanthemum cinerariifolium</name>
    <dbReference type="NCBI Taxonomy" id="118510"/>
    <lineage>
        <taxon>Eukaryota</taxon>
        <taxon>Viridiplantae</taxon>
        <taxon>Streptophyta</taxon>
        <taxon>Embryophyta</taxon>
        <taxon>Tracheophyta</taxon>
        <taxon>Spermatophyta</taxon>
        <taxon>Magnoliopsida</taxon>
        <taxon>eudicotyledons</taxon>
        <taxon>Gunneridae</taxon>
        <taxon>Pentapetalae</taxon>
        <taxon>asterids</taxon>
        <taxon>campanulids</taxon>
        <taxon>Asterales</taxon>
        <taxon>Asteraceae</taxon>
        <taxon>Asteroideae</taxon>
        <taxon>Anthemideae</taxon>
        <taxon>Anthemidinae</taxon>
        <taxon>Tanacetum</taxon>
    </lineage>
</organism>
<comment type="caution">
    <text evidence="1">The sequence shown here is derived from an EMBL/GenBank/DDBJ whole genome shotgun (WGS) entry which is preliminary data.</text>
</comment>
<dbReference type="AlphaFoldDB" id="A0A699SPA6"/>
<name>A0A699SPA6_TANCI</name>
<reference evidence="1" key="1">
    <citation type="journal article" date="2019" name="Sci. Rep.">
        <title>Draft genome of Tanacetum cinerariifolium, the natural source of mosquito coil.</title>
        <authorList>
            <person name="Yamashiro T."/>
            <person name="Shiraishi A."/>
            <person name="Satake H."/>
            <person name="Nakayama K."/>
        </authorList>
    </citation>
    <scope>NUCLEOTIDE SEQUENCE</scope>
</reference>
<accession>A0A699SPA6</accession>